<protein>
    <submittedName>
        <fullName evidence="2">Uncharacterized protein</fullName>
    </submittedName>
</protein>
<name>A0ABR2VD24_9PEZI</name>
<evidence type="ECO:0000256" key="1">
    <source>
        <dbReference type="SAM" id="MobiDB-lite"/>
    </source>
</evidence>
<accession>A0ABR2VD24</accession>
<keyword evidence="3" id="KW-1185">Reference proteome</keyword>
<feature type="region of interest" description="Disordered" evidence="1">
    <location>
        <begin position="160"/>
        <end position="189"/>
    </location>
</feature>
<dbReference type="EMBL" id="JARVKF010000031">
    <property type="protein sequence ID" value="KAK9424797.1"/>
    <property type="molecule type" value="Genomic_DNA"/>
</dbReference>
<sequence>MEKVPVAAESIVNVLKSALYFKASARLLAKTSAATVVLDGGAVLITVGTAVLIFPVGFTDVDEYGNLEIIEKLEEGPETVELGSPAEPPLRLDDAVDKAEEADTALEDTDAVLAVTFGTVTKVGVVLLADADLRLELDAVLGVEATLDAVADDVKGSSIELAKDRDEEPSPVLGDEEATEDALAVVGDN</sequence>
<proteinExistence type="predicted"/>
<evidence type="ECO:0000313" key="3">
    <source>
        <dbReference type="Proteomes" id="UP001408356"/>
    </source>
</evidence>
<dbReference type="Proteomes" id="UP001408356">
    <property type="component" value="Unassembled WGS sequence"/>
</dbReference>
<gene>
    <name evidence="2" type="ORF">SUNI508_13450</name>
</gene>
<reference evidence="2 3" key="1">
    <citation type="journal article" date="2024" name="J. Plant Pathol.">
        <title>Sequence and assembly of the genome of Seiridium unicorne, isolate CBS 538.82, causal agent of cypress canker disease.</title>
        <authorList>
            <person name="Scali E."/>
            <person name="Rocca G.D."/>
            <person name="Danti R."/>
            <person name="Garbelotto M."/>
            <person name="Barberini S."/>
            <person name="Baroncelli R."/>
            <person name="Emiliani G."/>
        </authorList>
    </citation>
    <scope>NUCLEOTIDE SEQUENCE [LARGE SCALE GENOMIC DNA]</scope>
    <source>
        <strain evidence="2 3">BM-138-508</strain>
    </source>
</reference>
<organism evidence="2 3">
    <name type="scientific">Seiridium unicorne</name>
    <dbReference type="NCBI Taxonomy" id="138068"/>
    <lineage>
        <taxon>Eukaryota</taxon>
        <taxon>Fungi</taxon>
        <taxon>Dikarya</taxon>
        <taxon>Ascomycota</taxon>
        <taxon>Pezizomycotina</taxon>
        <taxon>Sordariomycetes</taxon>
        <taxon>Xylariomycetidae</taxon>
        <taxon>Amphisphaeriales</taxon>
        <taxon>Sporocadaceae</taxon>
        <taxon>Seiridium</taxon>
    </lineage>
</organism>
<evidence type="ECO:0000313" key="2">
    <source>
        <dbReference type="EMBL" id="KAK9424797.1"/>
    </source>
</evidence>
<comment type="caution">
    <text evidence="2">The sequence shown here is derived from an EMBL/GenBank/DDBJ whole genome shotgun (WGS) entry which is preliminary data.</text>
</comment>